<dbReference type="Pfam" id="PF01509">
    <property type="entry name" value="TruB_N"/>
    <property type="match status" value="1"/>
</dbReference>
<dbReference type="InterPro" id="IPR015225">
    <property type="entry name" value="tRNA_psdUridine_synth_fam2_C"/>
</dbReference>
<keyword evidence="3 5" id="KW-0819">tRNA processing</keyword>
<dbReference type="Gene3D" id="3.30.2350.10">
    <property type="entry name" value="Pseudouridine synthase"/>
    <property type="match status" value="1"/>
</dbReference>
<dbReference type="PANTHER" id="PTHR13767:SF2">
    <property type="entry name" value="PSEUDOURIDYLATE SYNTHASE TRUB1"/>
    <property type="match status" value="1"/>
</dbReference>
<dbReference type="InterPro" id="IPR015947">
    <property type="entry name" value="PUA-like_sf"/>
</dbReference>
<dbReference type="InterPro" id="IPR036974">
    <property type="entry name" value="PUA_sf"/>
</dbReference>
<comment type="function">
    <text evidence="5">Responsible for synthesis of pseudouridine from uracil-55 in the psi GC loop of transfer RNAs.</text>
</comment>
<accession>A0ABY8Q081</accession>
<evidence type="ECO:0000313" key="10">
    <source>
        <dbReference type="Proteomes" id="UP001244136"/>
    </source>
</evidence>
<name>A0ABY8Q081_9ACTN</name>
<dbReference type="InterPro" id="IPR032819">
    <property type="entry name" value="TruB_C"/>
</dbReference>
<evidence type="ECO:0000256" key="3">
    <source>
        <dbReference type="ARBA" id="ARBA00022694"/>
    </source>
</evidence>
<protein>
    <recommendedName>
        <fullName evidence="5">tRNA pseudouridine synthase B</fullName>
        <ecNumber evidence="5">5.4.99.25</ecNumber>
    </recommendedName>
    <alternativeName>
        <fullName evidence="5">tRNA pseudouridine(55) synthase</fullName>
        <shortName evidence="5">Psi55 synthase</shortName>
    </alternativeName>
    <alternativeName>
        <fullName evidence="5">tRNA pseudouridylate synthase</fullName>
    </alternativeName>
    <alternativeName>
        <fullName evidence="5">tRNA-uridine isomerase</fullName>
    </alternativeName>
</protein>
<proteinExistence type="inferred from homology"/>
<dbReference type="SUPFAM" id="SSF88697">
    <property type="entry name" value="PUA domain-like"/>
    <property type="match status" value="1"/>
</dbReference>
<dbReference type="PANTHER" id="PTHR13767">
    <property type="entry name" value="TRNA-PSEUDOURIDINE SYNTHASE"/>
    <property type="match status" value="1"/>
</dbReference>
<evidence type="ECO:0000256" key="5">
    <source>
        <dbReference type="HAMAP-Rule" id="MF_01080"/>
    </source>
</evidence>
<dbReference type="RefSeq" id="WP_281145814.1">
    <property type="nucleotide sequence ID" value="NZ_CP123967.1"/>
</dbReference>
<dbReference type="Pfam" id="PF16198">
    <property type="entry name" value="TruB_C_2"/>
    <property type="match status" value="1"/>
</dbReference>
<feature type="domain" description="Pseudouridine synthase II N-terminal" evidence="6">
    <location>
        <begin position="26"/>
        <end position="178"/>
    </location>
</feature>
<dbReference type="Gene3D" id="2.30.130.10">
    <property type="entry name" value="PUA domain"/>
    <property type="match status" value="1"/>
</dbReference>
<organism evidence="9 10">
    <name type="scientific">Tessaracoccus lacteus</name>
    <dbReference type="NCBI Taxonomy" id="3041766"/>
    <lineage>
        <taxon>Bacteria</taxon>
        <taxon>Bacillati</taxon>
        <taxon>Actinomycetota</taxon>
        <taxon>Actinomycetes</taxon>
        <taxon>Propionibacteriales</taxon>
        <taxon>Propionibacteriaceae</taxon>
        <taxon>Tessaracoccus</taxon>
    </lineage>
</organism>
<evidence type="ECO:0000259" key="8">
    <source>
        <dbReference type="Pfam" id="PF16198"/>
    </source>
</evidence>
<keyword evidence="10" id="KW-1185">Reference proteome</keyword>
<feature type="domain" description="tRNA pseudouridine synthase II TruB subfamily 2 C-terminal" evidence="7">
    <location>
        <begin position="232"/>
        <end position="286"/>
    </location>
</feature>
<dbReference type="EMBL" id="CP123967">
    <property type="protein sequence ID" value="WGT48164.1"/>
    <property type="molecule type" value="Genomic_DNA"/>
</dbReference>
<dbReference type="InterPro" id="IPR020103">
    <property type="entry name" value="PsdUridine_synth_cat_dom_sf"/>
</dbReference>
<keyword evidence="4 5" id="KW-0413">Isomerase</keyword>
<dbReference type="InterPro" id="IPR014780">
    <property type="entry name" value="tRNA_psdUridine_synth_TruB"/>
</dbReference>
<dbReference type="CDD" id="cd02573">
    <property type="entry name" value="PseudoU_synth_EcTruB"/>
    <property type="match status" value="1"/>
</dbReference>
<feature type="active site" description="Nucleophile" evidence="5">
    <location>
        <position position="41"/>
    </location>
</feature>
<evidence type="ECO:0000259" key="6">
    <source>
        <dbReference type="Pfam" id="PF01509"/>
    </source>
</evidence>
<dbReference type="HAMAP" id="MF_01080">
    <property type="entry name" value="TruB_bact"/>
    <property type="match status" value="1"/>
</dbReference>
<gene>
    <name evidence="5 9" type="primary">truB</name>
    <name evidence="9" type="ORF">QH948_05250</name>
</gene>
<evidence type="ECO:0000256" key="4">
    <source>
        <dbReference type="ARBA" id="ARBA00023235"/>
    </source>
</evidence>
<evidence type="ECO:0000313" key="9">
    <source>
        <dbReference type="EMBL" id="WGT48164.1"/>
    </source>
</evidence>
<dbReference type="InterPro" id="IPR002501">
    <property type="entry name" value="PsdUridine_synth_N"/>
</dbReference>
<comment type="catalytic activity">
    <reaction evidence="1 5">
        <text>uridine(55) in tRNA = pseudouridine(55) in tRNA</text>
        <dbReference type="Rhea" id="RHEA:42532"/>
        <dbReference type="Rhea" id="RHEA-COMP:10101"/>
        <dbReference type="Rhea" id="RHEA-COMP:10102"/>
        <dbReference type="ChEBI" id="CHEBI:65314"/>
        <dbReference type="ChEBI" id="CHEBI:65315"/>
        <dbReference type="EC" id="5.4.99.25"/>
    </reaction>
</comment>
<dbReference type="GO" id="GO:0160148">
    <property type="term" value="F:tRNA pseudouridine(55) synthase activity"/>
    <property type="evidence" value="ECO:0007669"/>
    <property type="project" value="UniProtKB-EC"/>
</dbReference>
<evidence type="ECO:0000256" key="2">
    <source>
        <dbReference type="ARBA" id="ARBA00005642"/>
    </source>
</evidence>
<feature type="domain" description="tRNA pseudouridylate synthase B C-terminal" evidence="8">
    <location>
        <begin position="179"/>
        <end position="215"/>
    </location>
</feature>
<dbReference type="Pfam" id="PF09142">
    <property type="entry name" value="TruB_C"/>
    <property type="match status" value="1"/>
</dbReference>
<dbReference type="NCBIfam" id="TIGR00431">
    <property type="entry name" value="TruB"/>
    <property type="match status" value="1"/>
</dbReference>
<reference evidence="9 10" key="1">
    <citation type="journal article" date="2008" name="Int. J. Syst. Evol. Microbiol.">
        <title>Tessaracoccus flavescens sp. nov., isolated from marine sediment.</title>
        <authorList>
            <person name="Lee D.W."/>
            <person name="Lee S.D."/>
        </authorList>
    </citation>
    <scope>NUCLEOTIDE SEQUENCE [LARGE SCALE GENOMIC DNA]</scope>
    <source>
        <strain evidence="9 10">T21</strain>
    </source>
</reference>
<dbReference type="Proteomes" id="UP001244136">
    <property type="component" value="Chromosome"/>
</dbReference>
<comment type="similarity">
    <text evidence="2 5">Belongs to the pseudouridine synthase TruB family. Type 1 subfamily.</text>
</comment>
<dbReference type="SUPFAM" id="SSF55120">
    <property type="entry name" value="Pseudouridine synthase"/>
    <property type="match status" value="1"/>
</dbReference>
<sequence length="287" mass="30020">MSSPSGLVIVDKPSGVTSHQVVGRLRRLLGTRKIGHAGTLDPMATGVLILGVNRATRLLGHLALHDKEYLATVRLGESSPTDDADGEVVFVADATGLTEADVDAALEPQRGDILQRPSAVSAIKVDGKRAYARVRSGEDVVLKERPVTVSRLEVLGVRPAGRCLDVDLAVECSSGTYVRSIARDLGDALGVGGHLTALRRTRIGGYGIDDAVTLGDEPPRLMGMADAARLSFPVVDLTEAEARDVGFGRSLQRVVPADPTGVIGPDGDLLALYRPSGNGSVPVAVLV</sequence>
<evidence type="ECO:0000259" key="7">
    <source>
        <dbReference type="Pfam" id="PF09142"/>
    </source>
</evidence>
<evidence type="ECO:0000256" key="1">
    <source>
        <dbReference type="ARBA" id="ARBA00000385"/>
    </source>
</evidence>
<dbReference type="EC" id="5.4.99.25" evidence="5"/>